<dbReference type="InterPro" id="IPR005467">
    <property type="entry name" value="His_kinase_dom"/>
</dbReference>
<dbReference type="PRINTS" id="PR00344">
    <property type="entry name" value="BCTRLSENSOR"/>
</dbReference>
<comment type="catalytic activity">
    <reaction evidence="1">
        <text>ATP + protein L-histidine = ADP + protein N-phospho-L-histidine.</text>
        <dbReference type="EC" id="2.7.13.3"/>
    </reaction>
</comment>
<evidence type="ECO:0000259" key="5">
    <source>
        <dbReference type="PROSITE" id="PS50109"/>
    </source>
</evidence>
<dbReference type="AlphaFoldDB" id="A0A1E7Q5N5"/>
<keyword evidence="6" id="KW-0418">Kinase</keyword>
<keyword evidence="4" id="KW-0812">Transmembrane</keyword>
<dbReference type="PROSITE" id="PS50109">
    <property type="entry name" value="HIS_KIN"/>
    <property type="match status" value="1"/>
</dbReference>
<dbReference type="EMBL" id="MKEK01000001">
    <property type="protein sequence ID" value="OEY69467.1"/>
    <property type="molecule type" value="Genomic_DNA"/>
</dbReference>
<dbReference type="PANTHER" id="PTHR43547">
    <property type="entry name" value="TWO-COMPONENT HISTIDINE KINASE"/>
    <property type="match status" value="1"/>
</dbReference>
<dbReference type="SUPFAM" id="SSF55781">
    <property type="entry name" value="GAF domain-like"/>
    <property type="match status" value="1"/>
</dbReference>
<evidence type="ECO:0000313" key="6">
    <source>
        <dbReference type="EMBL" id="OEY69467.1"/>
    </source>
</evidence>
<feature type="transmembrane region" description="Helical" evidence="4">
    <location>
        <begin position="168"/>
        <end position="190"/>
    </location>
</feature>
<dbReference type="EC" id="2.7.13.3" evidence="2"/>
<evidence type="ECO:0000256" key="2">
    <source>
        <dbReference type="ARBA" id="ARBA00012438"/>
    </source>
</evidence>
<protein>
    <recommendedName>
        <fullName evidence="2">histidine kinase</fullName>
        <ecNumber evidence="2">2.7.13.3</ecNumber>
    </recommendedName>
</protein>
<dbReference type="SUPFAM" id="SSF55874">
    <property type="entry name" value="ATPase domain of HSP90 chaperone/DNA topoisomerase II/histidine kinase"/>
    <property type="match status" value="1"/>
</dbReference>
<keyword evidence="4" id="KW-0472">Membrane</keyword>
<comment type="caution">
    <text evidence="6">The sequence shown here is derived from an EMBL/GenBank/DDBJ whole genome shotgun (WGS) entry which is preliminary data.</text>
</comment>
<keyword evidence="7" id="KW-1185">Reference proteome</keyword>
<name>A0A1E7Q5N5_9GAMM</name>
<dbReference type="NCBIfam" id="TIGR02916">
    <property type="entry name" value="PEP_his_kin"/>
    <property type="match status" value="1"/>
</dbReference>
<dbReference type="Gene3D" id="3.30.565.10">
    <property type="entry name" value="Histidine kinase-like ATPase, C-terminal domain"/>
    <property type="match status" value="1"/>
</dbReference>
<reference evidence="7" key="1">
    <citation type="submission" date="2016-09" db="EMBL/GenBank/DDBJ databases">
        <authorList>
            <person name="Wan X."/>
            <person name="Hou S."/>
        </authorList>
    </citation>
    <scope>NUCLEOTIDE SEQUENCE [LARGE SCALE GENOMIC DNA]</scope>
    <source>
        <strain evidence="7">KH87</strain>
    </source>
</reference>
<proteinExistence type="predicted"/>
<accession>A0A1E7Q5N5</accession>
<dbReference type="GO" id="GO:0000155">
    <property type="term" value="F:phosphorelay sensor kinase activity"/>
    <property type="evidence" value="ECO:0007669"/>
    <property type="project" value="TreeGrafter"/>
</dbReference>
<feature type="transmembrane region" description="Helical" evidence="4">
    <location>
        <begin position="139"/>
        <end position="162"/>
    </location>
</feature>
<keyword evidence="4" id="KW-1133">Transmembrane helix</keyword>
<dbReference type="InterPro" id="IPR003594">
    <property type="entry name" value="HATPase_dom"/>
</dbReference>
<feature type="transmembrane region" description="Helical" evidence="4">
    <location>
        <begin position="70"/>
        <end position="93"/>
    </location>
</feature>
<evidence type="ECO:0000256" key="4">
    <source>
        <dbReference type="SAM" id="Phobius"/>
    </source>
</evidence>
<keyword evidence="6" id="KW-0808">Transferase</keyword>
<organism evidence="6 7">
    <name type="scientific">Rheinheimera salexigens</name>
    <dbReference type="NCBI Taxonomy" id="1628148"/>
    <lineage>
        <taxon>Bacteria</taxon>
        <taxon>Pseudomonadati</taxon>
        <taxon>Pseudomonadota</taxon>
        <taxon>Gammaproteobacteria</taxon>
        <taxon>Chromatiales</taxon>
        <taxon>Chromatiaceae</taxon>
        <taxon>Rheinheimera</taxon>
    </lineage>
</organism>
<feature type="domain" description="Histidine kinase" evidence="5">
    <location>
        <begin position="383"/>
        <end position="586"/>
    </location>
</feature>
<evidence type="ECO:0000256" key="1">
    <source>
        <dbReference type="ARBA" id="ARBA00000085"/>
    </source>
</evidence>
<keyword evidence="3" id="KW-0597">Phosphoprotein</keyword>
<dbReference type="InterPro" id="IPR036890">
    <property type="entry name" value="HATPase_C_sf"/>
</dbReference>
<dbReference type="InterPro" id="IPR004358">
    <property type="entry name" value="Sig_transdc_His_kin-like_C"/>
</dbReference>
<dbReference type="Pfam" id="PF02518">
    <property type="entry name" value="HATPase_c"/>
    <property type="match status" value="1"/>
</dbReference>
<evidence type="ECO:0000256" key="3">
    <source>
        <dbReference type="ARBA" id="ARBA00022553"/>
    </source>
</evidence>
<dbReference type="SMART" id="SM00387">
    <property type="entry name" value="HATPase_c"/>
    <property type="match status" value="1"/>
</dbReference>
<feature type="transmembrane region" description="Helical" evidence="4">
    <location>
        <begin position="14"/>
        <end position="33"/>
    </location>
</feature>
<dbReference type="PANTHER" id="PTHR43547:SF2">
    <property type="entry name" value="HYBRID SIGNAL TRANSDUCTION HISTIDINE KINASE C"/>
    <property type="match status" value="1"/>
</dbReference>
<dbReference type="Proteomes" id="UP000242258">
    <property type="component" value="Unassembled WGS sequence"/>
</dbReference>
<evidence type="ECO:0000313" key="7">
    <source>
        <dbReference type="Proteomes" id="UP000242258"/>
    </source>
</evidence>
<feature type="transmembrane region" description="Helical" evidence="4">
    <location>
        <begin position="39"/>
        <end position="58"/>
    </location>
</feature>
<dbReference type="STRING" id="1628148.BI198_07725"/>
<dbReference type="InterPro" id="IPR014265">
    <property type="entry name" value="XrtA/PrsK"/>
</dbReference>
<feature type="transmembrane region" description="Helical" evidence="4">
    <location>
        <begin position="99"/>
        <end position="118"/>
    </location>
</feature>
<dbReference type="RefSeq" id="WP_070049037.1">
    <property type="nucleotide sequence ID" value="NZ_CBCSDO010000005.1"/>
</dbReference>
<sequence>MTELQFSHFWHKRYVQVFSLIMIVWAIMCSWQLVSAYMIFTGSLVLCVIQLALLETLYRRANSNKWQYKPLVLGFTICVLFDFILFAESALFAQVNNQLWSARGFVYAAMVPLLIISVRRIQAWGINVYISRDIVLQSSLVFAAGVYLSLIAIAGFYIRYIGGQWSHLIQATFLVLGFAMLAVLLFSGAVRRQLRVYIEKHFFANKFDYRQKWLELTRHLRQIDISQPDQYQTILKAWLDTIGYSRGCIIRYTQGQNFIPLARYERAELNTAETQLITRYAATFADKYWLVDLQDPADAFVQQLSNRKTIDAQLAIPIQSEGELWGLCLLNAPDVNQLNLNWELRDFLMLVSEQVGSYLLLMQASETLSENAQFAAFSRMSAFVVHDLKNVKAQLDLLLKNSIKHRHNPEFIDDSFTTLAAMQLRLNNMLQQLSSKRSQSSEDSIFSVNTVISQVVSERCATKLPLPSFTATAEVQLSLNKERFASVIYHLIDNAQHATEEQGEVQVTLAVKKNHAIISISDTGYGMSEEFIRLRLFKPFDSTKGNSGMGVGAYDAQQFAAQHQGELLVSSTLAVGTTFTLMLPLH</sequence>
<gene>
    <name evidence="6" type="ORF">BI198_07725</name>
</gene>